<dbReference type="CDD" id="cd03247">
    <property type="entry name" value="ABCC_cytochrome_bd"/>
    <property type="match status" value="1"/>
</dbReference>
<feature type="transmembrane region" description="Helical" evidence="7">
    <location>
        <begin position="58"/>
        <end position="78"/>
    </location>
</feature>
<evidence type="ECO:0000256" key="5">
    <source>
        <dbReference type="ARBA" id="ARBA00022989"/>
    </source>
</evidence>
<keyword evidence="3" id="KW-0547">Nucleotide-binding</keyword>
<dbReference type="SUPFAM" id="SSF90123">
    <property type="entry name" value="ABC transporter transmembrane region"/>
    <property type="match status" value="1"/>
</dbReference>
<evidence type="ECO:0000256" key="6">
    <source>
        <dbReference type="ARBA" id="ARBA00023136"/>
    </source>
</evidence>
<feature type="transmembrane region" description="Helical" evidence="7">
    <location>
        <begin position="139"/>
        <end position="160"/>
    </location>
</feature>
<keyword evidence="2 7" id="KW-0812">Transmembrane</keyword>
<dbReference type="GO" id="GO:0034040">
    <property type="term" value="F:ATPase-coupled lipid transmembrane transporter activity"/>
    <property type="evidence" value="ECO:0007669"/>
    <property type="project" value="TreeGrafter"/>
</dbReference>
<dbReference type="PROSITE" id="PS50929">
    <property type="entry name" value="ABC_TM1F"/>
    <property type="match status" value="1"/>
</dbReference>
<dbReference type="Gene3D" id="1.20.1560.10">
    <property type="entry name" value="ABC transporter type 1, transmembrane domain"/>
    <property type="match status" value="1"/>
</dbReference>
<dbReference type="InterPro" id="IPR003439">
    <property type="entry name" value="ABC_transporter-like_ATP-bd"/>
</dbReference>
<evidence type="ECO:0000256" key="2">
    <source>
        <dbReference type="ARBA" id="ARBA00022692"/>
    </source>
</evidence>
<feature type="transmembrane region" description="Helical" evidence="7">
    <location>
        <begin position="166"/>
        <end position="189"/>
    </location>
</feature>
<dbReference type="InterPro" id="IPR027417">
    <property type="entry name" value="P-loop_NTPase"/>
</dbReference>
<dbReference type="InterPro" id="IPR036640">
    <property type="entry name" value="ABC1_TM_sf"/>
</dbReference>
<comment type="subcellular location">
    <subcellularLocation>
        <location evidence="1">Cell membrane</location>
        <topology evidence="1">Multi-pass membrane protein</topology>
    </subcellularLocation>
</comment>
<evidence type="ECO:0000259" key="9">
    <source>
        <dbReference type="PROSITE" id="PS50929"/>
    </source>
</evidence>
<evidence type="ECO:0000313" key="10">
    <source>
        <dbReference type="EMBL" id="VTT41465.1"/>
    </source>
</evidence>
<dbReference type="PANTHER" id="PTHR24221">
    <property type="entry name" value="ATP-BINDING CASSETTE SUB-FAMILY B"/>
    <property type="match status" value="1"/>
</dbReference>
<dbReference type="AlphaFoldDB" id="A0A4V0H037"/>
<organism evidence="10 11">
    <name type="scientific">Streptococcus porcinus</name>
    <dbReference type="NCBI Taxonomy" id="1340"/>
    <lineage>
        <taxon>Bacteria</taxon>
        <taxon>Bacillati</taxon>
        <taxon>Bacillota</taxon>
        <taxon>Bacilli</taxon>
        <taxon>Lactobacillales</taxon>
        <taxon>Streptococcaceae</taxon>
        <taxon>Streptococcus</taxon>
    </lineage>
</organism>
<reference evidence="10 11" key="1">
    <citation type="submission" date="2019-05" db="EMBL/GenBank/DDBJ databases">
        <authorList>
            <consortium name="Pathogen Informatics"/>
        </authorList>
    </citation>
    <scope>NUCLEOTIDE SEQUENCE [LARGE SCALE GENOMIC DNA]</scope>
    <source>
        <strain evidence="10 11">NCTC10924</strain>
    </source>
</reference>
<protein>
    <submittedName>
        <fullName evidence="10">ABC transporter ATP-binding protein</fullName>
    </submittedName>
</protein>
<dbReference type="Pfam" id="PF00664">
    <property type="entry name" value="ABC_membrane"/>
    <property type="match status" value="1"/>
</dbReference>
<dbReference type="InterPro" id="IPR014223">
    <property type="entry name" value="ABC_CydC/D"/>
</dbReference>
<dbReference type="Gene3D" id="3.40.50.300">
    <property type="entry name" value="P-loop containing nucleotide triphosphate hydrolases"/>
    <property type="match status" value="1"/>
</dbReference>
<name>A0A4V0H037_STRPO</name>
<proteinExistence type="predicted"/>
<evidence type="ECO:0000256" key="3">
    <source>
        <dbReference type="ARBA" id="ARBA00022741"/>
    </source>
</evidence>
<dbReference type="PANTHER" id="PTHR24221:SF653">
    <property type="entry name" value="TRANSPORT ATP-BINDING PROTEIN CYDC"/>
    <property type="match status" value="1"/>
</dbReference>
<dbReference type="SUPFAM" id="SSF52540">
    <property type="entry name" value="P-loop containing nucleoside triphosphate hydrolases"/>
    <property type="match status" value="1"/>
</dbReference>
<dbReference type="EMBL" id="LR594052">
    <property type="protein sequence ID" value="VTT41465.1"/>
    <property type="molecule type" value="Genomic_DNA"/>
</dbReference>
<accession>A0A4V0H037</accession>
<dbReference type="GO" id="GO:0005886">
    <property type="term" value="C:plasma membrane"/>
    <property type="evidence" value="ECO:0007669"/>
    <property type="project" value="UniProtKB-SubCell"/>
</dbReference>
<feature type="domain" description="ABC transmembrane type-1" evidence="9">
    <location>
        <begin position="28"/>
        <end position="310"/>
    </location>
</feature>
<sequence>MLKIPLLKAFEKDQWVKPYFKHYWKALVLALILGFLTFFSASALMFNSGFLISKSASLPSNILLVYIPIVLTRAFGIGRPVFRYLERLTSHNWVLKMTSKLRLKLYNRLEEDAIFFKRNHRLGDIMGLLAEDINHIQNLYLRTIFPTIIAWVLYSFVVLAVGYFSWWFALVLFFYLGLLVVVFPLWSVLVNGARQEQEKVLKNRLYTDLTDNVLGISDWIFSQRGHAYVQLHEQSEAELAQVQADMRRFNNRRSLLFEMVFGLLAVLVLVWASYQFSGTRGGAANWIAAFVLSVFPLAEAFAGLSSAAQETNVYADSIKGLNDLPAAGTFAESQIIPKEPFTIQVNKVSFTYDGQSKKVLDTIDLTIEQGQKLAILGQSGSGKSTLATLLRGDLQPSQGQIFLGGVNVCDLSDSIADYIGVIQQAPYLFNTSLINNIRLGNEAATEQDVWRVLEQVGLKDMVSALPKGLATMVDEAGLRFSGGERHRLALARILLQDTPIVLLDEPTVGLDPITEKTLLDTFMKLLKGKTIIWITHHLKGIENADQVIFIENGQIEMSGSPAYLAETSHRFRHLKAIDDGE</sequence>
<keyword evidence="6 7" id="KW-0472">Membrane</keyword>
<dbReference type="GO" id="GO:0140359">
    <property type="term" value="F:ABC-type transporter activity"/>
    <property type="evidence" value="ECO:0007669"/>
    <property type="project" value="InterPro"/>
</dbReference>
<evidence type="ECO:0000313" key="11">
    <source>
        <dbReference type="Proteomes" id="UP000306241"/>
    </source>
</evidence>
<feature type="transmembrane region" description="Helical" evidence="7">
    <location>
        <begin position="255"/>
        <end position="274"/>
    </location>
</feature>
<dbReference type="Proteomes" id="UP000306241">
    <property type="component" value="Chromosome"/>
</dbReference>
<evidence type="ECO:0000256" key="4">
    <source>
        <dbReference type="ARBA" id="ARBA00022840"/>
    </source>
</evidence>
<dbReference type="InterPro" id="IPR003593">
    <property type="entry name" value="AAA+_ATPase"/>
</dbReference>
<feature type="transmembrane region" description="Helical" evidence="7">
    <location>
        <begin position="26"/>
        <end position="46"/>
    </location>
</feature>
<gene>
    <name evidence="10" type="primary">cydD</name>
    <name evidence="10" type="ORF">NCTC10924_00142</name>
</gene>
<keyword evidence="5 7" id="KW-1133">Transmembrane helix</keyword>
<dbReference type="GO" id="GO:0045454">
    <property type="term" value="P:cell redox homeostasis"/>
    <property type="evidence" value="ECO:0007669"/>
    <property type="project" value="InterPro"/>
</dbReference>
<dbReference type="InterPro" id="IPR039421">
    <property type="entry name" value="Type_1_exporter"/>
</dbReference>
<dbReference type="GO" id="GO:0034775">
    <property type="term" value="P:glutathione transmembrane transport"/>
    <property type="evidence" value="ECO:0007669"/>
    <property type="project" value="InterPro"/>
</dbReference>
<dbReference type="GO" id="GO:0005524">
    <property type="term" value="F:ATP binding"/>
    <property type="evidence" value="ECO:0007669"/>
    <property type="project" value="UniProtKB-KW"/>
</dbReference>
<keyword evidence="4 10" id="KW-0067">ATP-binding</keyword>
<dbReference type="PROSITE" id="PS50893">
    <property type="entry name" value="ABC_TRANSPORTER_2"/>
    <property type="match status" value="1"/>
</dbReference>
<dbReference type="SMART" id="SM00382">
    <property type="entry name" value="AAA"/>
    <property type="match status" value="1"/>
</dbReference>
<dbReference type="InterPro" id="IPR011527">
    <property type="entry name" value="ABC1_TM_dom"/>
</dbReference>
<feature type="domain" description="ABC transporter" evidence="8">
    <location>
        <begin position="343"/>
        <end position="577"/>
    </location>
</feature>
<dbReference type="GO" id="GO:0016887">
    <property type="term" value="F:ATP hydrolysis activity"/>
    <property type="evidence" value="ECO:0007669"/>
    <property type="project" value="InterPro"/>
</dbReference>
<evidence type="ECO:0000259" key="8">
    <source>
        <dbReference type="PROSITE" id="PS50893"/>
    </source>
</evidence>
<evidence type="ECO:0000256" key="7">
    <source>
        <dbReference type="SAM" id="Phobius"/>
    </source>
</evidence>
<evidence type="ECO:0000256" key="1">
    <source>
        <dbReference type="ARBA" id="ARBA00004651"/>
    </source>
</evidence>
<dbReference type="OrthoDB" id="9802264at2"/>
<dbReference type="Pfam" id="PF00005">
    <property type="entry name" value="ABC_tran"/>
    <property type="match status" value="1"/>
</dbReference>
<dbReference type="RefSeq" id="WP_093959141.1">
    <property type="nucleotide sequence ID" value="NZ_FZQN01000004.1"/>
</dbReference>
<feature type="transmembrane region" description="Helical" evidence="7">
    <location>
        <begin position="286"/>
        <end position="304"/>
    </location>
</feature>
<dbReference type="NCBIfam" id="TIGR02868">
    <property type="entry name" value="CydC"/>
    <property type="match status" value="1"/>
</dbReference>